<dbReference type="SUPFAM" id="SSF53098">
    <property type="entry name" value="Ribonuclease H-like"/>
    <property type="match status" value="1"/>
</dbReference>
<name>A0ABV2ZXV8_9ACTN</name>
<sequence>MEILEAYDLTGTVWSAAALAGHDPKTVKRYVEARNGGRNPYEREPRPKMIDAFLEKVEEWVEQSKATIRADVVHEKLVKMGYRGSARSTRRAVNAAKTAWKAGKRRTYRPRIPEPGRWLQFDWGEGPRIGGRRTWLFCAWLSWSRFRVVIPVWDCTLGTLVACLDTTLRRIGGAPTYVLTDNAKTVTVEHIAGIPVRHPQMVAAGRHYGCQVVSCVPYDPESKGGAEATVRIAKADLVPTNANLLSAYDTFAELADACLTWCDAVNSRRHRATGQIPASRLDVERTTLHVLPVEPLALALGEERLVGSDQTLAGASTDRLMHHAHLVTTTGDSHRLAEALAGKGVVPLN</sequence>
<protein>
    <submittedName>
        <fullName evidence="2">IS21 family transposase</fullName>
    </submittedName>
</protein>
<evidence type="ECO:0000313" key="2">
    <source>
        <dbReference type="EMBL" id="MEU3787435.1"/>
    </source>
</evidence>
<dbReference type="Gene3D" id="3.30.420.10">
    <property type="entry name" value="Ribonuclease H-like superfamily/Ribonuclease H"/>
    <property type="match status" value="1"/>
</dbReference>
<dbReference type="RefSeq" id="WP_361709916.1">
    <property type="nucleotide sequence ID" value="NZ_JBEZVE010000042.1"/>
</dbReference>
<reference evidence="2 3" key="1">
    <citation type="submission" date="2024-06" db="EMBL/GenBank/DDBJ databases">
        <title>The Natural Products Discovery Center: Release of the First 8490 Sequenced Strains for Exploring Actinobacteria Biosynthetic Diversity.</title>
        <authorList>
            <person name="Kalkreuter E."/>
            <person name="Kautsar S.A."/>
            <person name="Yang D."/>
            <person name="Bader C.D."/>
            <person name="Teijaro C.N."/>
            <person name="Fluegel L."/>
            <person name="Davis C.M."/>
            <person name="Simpson J.R."/>
            <person name="Lauterbach L."/>
            <person name="Steele A.D."/>
            <person name="Gui C."/>
            <person name="Meng S."/>
            <person name="Li G."/>
            <person name="Viehrig K."/>
            <person name="Ye F."/>
            <person name="Su P."/>
            <person name="Kiefer A.F."/>
            <person name="Nichols A."/>
            <person name="Cepeda A.J."/>
            <person name="Yan W."/>
            <person name="Fan B."/>
            <person name="Jiang Y."/>
            <person name="Adhikari A."/>
            <person name="Zheng C.-J."/>
            <person name="Schuster L."/>
            <person name="Cowan T.M."/>
            <person name="Smanski M.J."/>
            <person name="Chevrette M.G."/>
            <person name="De Carvalho L.P.S."/>
            <person name="Shen B."/>
        </authorList>
    </citation>
    <scope>NUCLEOTIDE SEQUENCE [LARGE SCALE GENOMIC DNA]</scope>
    <source>
        <strain evidence="2 3">NPDC033843</strain>
    </source>
</reference>
<accession>A0ABV2ZXV8</accession>
<evidence type="ECO:0000313" key="3">
    <source>
        <dbReference type="Proteomes" id="UP001550739"/>
    </source>
</evidence>
<feature type="domain" description="Integrase catalytic" evidence="1">
    <location>
        <begin position="111"/>
        <end position="285"/>
    </location>
</feature>
<dbReference type="PANTHER" id="PTHR35004:SF6">
    <property type="entry name" value="TRANSPOSASE"/>
    <property type="match status" value="1"/>
</dbReference>
<organism evidence="2 3">
    <name type="scientific">Streptomyces sp. 900129855</name>
    <dbReference type="NCBI Taxonomy" id="3155129"/>
    <lineage>
        <taxon>Bacteria</taxon>
        <taxon>Bacillati</taxon>
        <taxon>Actinomycetota</taxon>
        <taxon>Actinomycetes</taxon>
        <taxon>Kitasatosporales</taxon>
        <taxon>Streptomycetaceae</taxon>
        <taxon>Streptomyces</taxon>
    </lineage>
</organism>
<dbReference type="PANTHER" id="PTHR35004">
    <property type="entry name" value="TRANSPOSASE RV3428C-RELATED"/>
    <property type="match status" value="1"/>
</dbReference>
<dbReference type="EMBL" id="JBEZVE010000042">
    <property type="protein sequence ID" value="MEU3787435.1"/>
    <property type="molecule type" value="Genomic_DNA"/>
</dbReference>
<proteinExistence type="predicted"/>
<dbReference type="NCBIfam" id="NF033546">
    <property type="entry name" value="transpos_IS21"/>
    <property type="match status" value="1"/>
</dbReference>
<keyword evidence="3" id="KW-1185">Reference proteome</keyword>
<evidence type="ECO:0000259" key="1">
    <source>
        <dbReference type="PROSITE" id="PS50994"/>
    </source>
</evidence>
<dbReference type="Proteomes" id="UP001550739">
    <property type="component" value="Unassembled WGS sequence"/>
</dbReference>
<dbReference type="InterPro" id="IPR012337">
    <property type="entry name" value="RNaseH-like_sf"/>
</dbReference>
<dbReference type="PROSITE" id="PS50994">
    <property type="entry name" value="INTEGRASE"/>
    <property type="match status" value="1"/>
</dbReference>
<comment type="caution">
    <text evidence="2">The sequence shown here is derived from an EMBL/GenBank/DDBJ whole genome shotgun (WGS) entry which is preliminary data.</text>
</comment>
<dbReference type="InterPro" id="IPR036397">
    <property type="entry name" value="RNaseH_sf"/>
</dbReference>
<gene>
    <name evidence="2" type="primary">istA</name>
    <name evidence="2" type="ORF">AB0E89_44155</name>
</gene>
<dbReference type="InterPro" id="IPR001584">
    <property type="entry name" value="Integrase_cat-core"/>
</dbReference>